<feature type="domain" description="AAA+ ATPase" evidence="5">
    <location>
        <begin position="280"/>
        <end position="417"/>
    </location>
</feature>
<keyword evidence="2" id="KW-0067">ATP-binding</keyword>
<evidence type="ECO:0000256" key="3">
    <source>
        <dbReference type="ARBA" id="ARBA00038088"/>
    </source>
</evidence>
<comment type="similarity">
    <text evidence="3">Belongs to the AAA ATPase family. Highly divergent.</text>
</comment>
<keyword evidence="1" id="KW-0547">Nucleotide-binding</keyword>
<dbReference type="Pfam" id="PF00004">
    <property type="entry name" value="AAA"/>
    <property type="match status" value="1"/>
</dbReference>
<dbReference type="RefSeq" id="WP_044181140.1">
    <property type="nucleotide sequence ID" value="NZ_JMCB01000001.1"/>
</dbReference>
<dbReference type="PATRIC" id="fig|394096.3.peg.408"/>
<dbReference type="GO" id="GO:0016887">
    <property type="term" value="F:ATP hydrolysis activity"/>
    <property type="evidence" value="ECO:0007669"/>
    <property type="project" value="InterPro"/>
</dbReference>
<dbReference type="STRING" id="394096.DB31_0411"/>
<reference evidence="6 7" key="1">
    <citation type="submission" date="2014-04" db="EMBL/GenBank/DDBJ databases">
        <title>Genome assembly of Hyalangium minutum DSM 14724.</title>
        <authorList>
            <person name="Sharma G."/>
            <person name="Subramanian S."/>
        </authorList>
    </citation>
    <scope>NUCLEOTIDE SEQUENCE [LARGE SCALE GENOMIC DNA]</scope>
    <source>
        <strain evidence="6 7">DSM 14724</strain>
    </source>
</reference>
<dbReference type="Gene3D" id="1.10.8.60">
    <property type="match status" value="1"/>
</dbReference>
<dbReference type="PANTHER" id="PTHR42960:SF1">
    <property type="entry name" value="YCF46 PROTEIN"/>
    <property type="match status" value="1"/>
</dbReference>
<dbReference type="PANTHER" id="PTHR42960">
    <property type="entry name" value="YCF46 PROTEIN"/>
    <property type="match status" value="1"/>
</dbReference>
<dbReference type="InterPro" id="IPR003593">
    <property type="entry name" value="AAA+_ATPase"/>
</dbReference>
<dbReference type="InterPro" id="IPR003959">
    <property type="entry name" value="ATPase_AAA_core"/>
</dbReference>
<dbReference type="InterPro" id="IPR052381">
    <property type="entry name" value="AAA_domain_protein"/>
</dbReference>
<dbReference type="OrthoDB" id="9809379at2"/>
<dbReference type="SMART" id="SM00382">
    <property type="entry name" value="AAA"/>
    <property type="match status" value="1"/>
</dbReference>
<dbReference type="Gene3D" id="3.40.50.300">
    <property type="entry name" value="P-loop containing nucleotide triphosphate hydrolases"/>
    <property type="match status" value="1"/>
</dbReference>
<organism evidence="6 7">
    <name type="scientific">Hyalangium minutum</name>
    <dbReference type="NCBI Taxonomy" id="394096"/>
    <lineage>
        <taxon>Bacteria</taxon>
        <taxon>Pseudomonadati</taxon>
        <taxon>Myxococcota</taxon>
        <taxon>Myxococcia</taxon>
        <taxon>Myxococcales</taxon>
        <taxon>Cystobacterineae</taxon>
        <taxon>Archangiaceae</taxon>
        <taxon>Hyalangium</taxon>
    </lineage>
</organism>
<dbReference type="InterPro" id="IPR027417">
    <property type="entry name" value="P-loop_NTPase"/>
</dbReference>
<comment type="caution">
    <text evidence="6">The sequence shown here is derived from an EMBL/GenBank/DDBJ whole genome shotgun (WGS) entry which is preliminary data.</text>
</comment>
<evidence type="ECO:0000256" key="4">
    <source>
        <dbReference type="ARBA" id="ARBA00040480"/>
    </source>
</evidence>
<evidence type="ECO:0000256" key="1">
    <source>
        <dbReference type="ARBA" id="ARBA00022741"/>
    </source>
</evidence>
<dbReference type="EMBL" id="JMCB01000001">
    <property type="protein sequence ID" value="KFE72150.1"/>
    <property type="molecule type" value="Genomic_DNA"/>
</dbReference>
<keyword evidence="7" id="KW-1185">Reference proteome</keyword>
<dbReference type="AlphaFoldDB" id="A0A085WWT7"/>
<proteinExistence type="inferred from homology"/>
<protein>
    <recommendedName>
        <fullName evidence="4">Uncharacterized AAA domain-containing protein ycf46</fullName>
    </recommendedName>
</protein>
<evidence type="ECO:0000313" key="7">
    <source>
        <dbReference type="Proteomes" id="UP000028725"/>
    </source>
</evidence>
<evidence type="ECO:0000256" key="2">
    <source>
        <dbReference type="ARBA" id="ARBA00022840"/>
    </source>
</evidence>
<evidence type="ECO:0000259" key="5">
    <source>
        <dbReference type="SMART" id="SM00382"/>
    </source>
</evidence>
<dbReference type="GO" id="GO:0005524">
    <property type="term" value="F:ATP binding"/>
    <property type="evidence" value="ECO:0007669"/>
    <property type="project" value="UniProtKB-KW"/>
</dbReference>
<accession>A0A085WWT7</accession>
<dbReference type="CDD" id="cd19507">
    <property type="entry name" value="RecA-like_Ycf46-like"/>
    <property type="match status" value="1"/>
</dbReference>
<name>A0A085WWT7_9BACT</name>
<evidence type="ECO:0000313" key="6">
    <source>
        <dbReference type="EMBL" id="KFE72150.1"/>
    </source>
</evidence>
<sequence>MTLAAPGSSSSRAPSVPWLEELDILIRARYPLLYLVSWEEHRVDTILSELARSHSKALFHWSITRGLRNVGGSRTQINPDDTRNPIDALAAIEKLNEPSLVVLKDFHPYLEDKGVVRAVRELAHFLKSTFTTVIILGPTLSIPVELEKEVSVIDVPLPGYNDLMNLLKEIVAVVRKGNKATVELSREHADQIIKAALGLTLSEAENAFAKAIAHDGKLGVDDIKRIQDEKRQVIRKNGLLEYYPPDETLGNVGGLQNLKAWLGQRTAAFGERARQFGLPEPRGVLLLGVQGCGKSLTAKAISAHWNLPLLRLDMGRIFSGLIGSSEENLRKAIRAAESVAPVVLWVDEIEKGLSGVASSSTGDSGVSARVFGTLLTWLQEKTAPVFVVATANRIEGLPPEVLRKGRFDEIFFIDLPEQAERREIFRIHLHRRRRPPANYDLEALATLSDGFSGAEIEQAVIAGLYEAFAESVELAQPHLVRAIRETFPLSVTMRDEISRLRVWAKGRTRPASVHGGAPEVGR</sequence>
<dbReference type="Proteomes" id="UP000028725">
    <property type="component" value="Unassembled WGS sequence"/>
</dbReference>
<dbReference type="SUPFAM" id="SSF52540">
    <property type="entry name" value="P-loop containing nucleoside triphosphate hydrolases"/>
    <property type="match status" value="2"/>
</dbReference>
<gene>
    <name evidence="6" type="ORF">DB31_0411</name>
</gene>